<evidence type="ECO:0000313" key="3">
    <source>
        <dbReference type="Proteomes" id="UP001172101"/>
    </source>
</evidence>
<dbReference type="PANTHER" id="PTHR38248">
    <property type="entry name" value="FUNK1 6"/>
    <property type="match status" value="1"/>
</dbReference>
<evidence type="ECO:0000313" key="2">
    <source>
        <dbReference type="EMBL" id="KAK0722505.1"/>
    </source>
</evidence>
<proteinExistence type="predicted"/>
<dbReference type="PANTHER" id="PTHR38248:SF2">
    <property type="entry name" value="FUNK1 11"/>
    <property type="match status" value="1"/>
</dbReference>
<dbReference type="EMBL" id="JAUIRO010000003">
    <property type="protein sequence ID" value="KAK0722505.1"/>
    <property type="molecule type" value="Genomic_DNA"/>
</dbReference>
<dbReference type="AlphaFoldDB" id="A0AA40AUZ2"/>
<dbReference type="GeneID" id="85330555"/>
<dbReference type="Pfam" id="PF17667">
    <property type="entry name" value="Pkinase_fungal"/>
    <property type="match status" value="1"/>
</dbReference>
<comment type="caution">
    <text evidence="2">The sequence shown here is derived from an EMBL/GenBank/DDBJ whole genome shotgun (WGS) entry which is preliminary data.</text>
</comment>
<evidence type="ECO:0000259" key="1">
    <source>
        <dbReference type="Pfam" id="PF17667"/>
    </source>
</evidence>
<sequence length="409" mass="46177">MADQQSRLKTINDNPIGKGLDAFRTSFTSICEGAAISYTLDALEQLGQEDLRNFAIDLISVLQGLKASRLLPSNSSSKPLLDNMLRLNLAISSNDFDLDPSSLQQTPSLRTTGRLVNSSEYHNNIDPVLKSELGLVYVDIRHLREAYFGGVTSLETASKTVFKKCVDGSNPLFGSERWSEWPVGAKEEHVLAWFGDQIPKLEAFTGDYNSTSTPRRKLLAQPNTPLLSPRRKRSMHIRFVKDDFTYDPQQEKISDITSRMSSYQASPSMGGIASEKFDINKEGQQFVSTILGFLWMNEEELGFDLIFIIANGQRFIVIKRNGLTERLVIDGAHRKEDPQNPLVIKDSWQWPNRDEEGDLLREATGKGAVKVARYYHHETVQVNGIDDEIRCNVRKGLDITRTPPQRYLH</sequence>
<gene>
    <name evidence="2" type="ORF">B0T26DRAFT_811272</name>
</gene>
<organism evidence="2 3">
    <name type="scientific">Lasiosphaeria miniovina</name>
    <dbReference type="NCBI Taxonomy" id="1954250"/>
    <lineage>
        <taxon>Eukaryota</taxon>
        <taxon>Fungi</taxon>
        <taxon>Dikarya</taxon>
        <taxon>Ascomycota</taxon>
        <taxon>Pezizomycotina</taxon>
        <taxon>Sordariomycetes</taxon>
        <taxon>Sordariomycetidae</taxon>
        <taxon>Sordariales</taxon>
        <taxon>Lasiosphaeriaceae</taxon>
        <taxon>Lasiosphaeria</taxon>
    </lineage>
</organism>
<dbReference type="InterPro" id="IPR040976">
    <property type="entry name" value="Pkinase_fungal"/>
</dbReference>
<keyword evidence="3" id="KW-1185">Reference proteome</keyword>
<reference evidence="2" key="1">
    <citation type="submission" date="2023-06" db="EMBL/GenBank/DDBJ databases">
        <title>Genome-scale phylogeny and comparative genomics of the fungal order Sordariales.</title>
        <authorList>
            <consortium name="Lawrence Berkeley National Laboratory"/>
            <person name="Hensen N."/>
            <person name="Bonometti L."/>
            <person name="Westerberg I."/>
            <person name="Brannstrom I.O."/>
            <person name="Guillou S."/>
            <person name="Cros-Aarteil S."/>
            <person name="Calhoun S."/>
            <person name="Haridas S."/>
            <person name="Kuo A."/>
            <person name="Mondo S."/>
            <person name="Pangilinan J."/>
            <person name="Riley R."/>
            <person name="LaButti K."/>
            <person name="Andreopoulos B."/>
            <person name="Lipzen A."/>
            <person name="Chen C."/>
            <person name="Yanf M."/>
            <person name="Daum C."/>
            <person name="Ng V."/>
            <person name="Clum A."/>
            <person name="Steindorff A."/>
            <person name="Ohm R."/>
            <person name="Martin F."/>
            <person name="Silar P."/>
            <person name="Natvig D."/>
            <person name="Lalanne C."/>
            <person name="Gautier V."/>
            <person name="Ament-velasquez S.L."/>
            <person name="Kruys A."/>
            <person name="Hutchinson M.I."/>
            <person name="Powell A.J."/>
            <person name="Barry K."/>
            <person name="Miller A.N."/>
            <person name="Grigoriev I.V."/>
            <person name="Debuchy R."/>
            <person name="Gladieux P."/>
            <person name="Thoren M.H."/>
            <person name="Johannesson H."/>
        </authorList>
    </citation>
    <scope>NUCLEOTIDE SEQUENCE</scope>
    <source>
        <strain evidence="2">SMH2392-1A</strain>
    </source>
</reference>
<protein>
    <recommendedName>
        <fullName evidence="1">Fungal-type protein kinase domain-containing protein</fullName>
    </recommendedName>
</protein>
<accession>A0AA40AUZ2</accession>
<dbReference type="RefSeq" id="XP_060298429.1">
    <property type="nucleotide sequence ID" value="XM_060447285.1"/>
</dbReference>
<dbReference type="Proteomes" id="UP001172101">
    <property type="component" value="Unassembled WGS sequence"/>
</dbReference>
<name>A0AA40AUZ2_9PEZI</name>
<feature type="domain" description="Fungal-type protein kinase" evidence="1">
    <location>
        <begin position="269"/>
        <end position="402"/>
    </location>
</feature>